<dbReference type="PANTHER" id="PTHR32309">
    <property type="entry name" value="TYROSINE-PROTEIN KINASE"/>
    <property type="match status" value="1"/>
</dbReference>
<accession>A0ABT7VXU6</accession>
<dbReference type="PANTHER" id="PTHR32309:SF13">
    <property type="entry name" value="FERRIC ENTEROBACTIN TRANSPORT PROTEIN FEPE"/>
    <property type="match status" value="1"/>
</dbReference>
<organism evidence="3 4">
    <name type="scientific">Bordetella petrii</name>
    <dbReference type="NCBI Taxonomy" id="94624"/>
    <lineage>
        <taxon>Bacteria</taxon>
        <taxon>Pseudomonadati</taxon>
        <taxon>Pseudomonadota</taxon>
        <taxon>Betaproteobacteria</taxon>
        <taxon>Burkholderiales</taxon>
        <taxon>Alcaligenaceae</taxon>
        <taxon>Bordetella</taxon>
    </lineage>
</organism>
<keyword evidence="2" id="KW-1133">Transmembrane helix</keyword>
<evidence type="ECO:0000313" key="3">
    <source>
        <dbReference type="EMBL" id="MDM9557760.1"/>
    </source>
</evidence>
<gene>
    <name evidence="3" type="ORF">QUC21_01915</name>
</gene>
<proteinExistence type="predicted"/>
<protein>
    <submittedName>
        <fullName evidence="3">ABC transporter permease</fullName>
    </submittedName>
</protein>
<dbReference type="InterPro" id="IPR050445">
    <property type="entry name" value="Bact_polysacc_biosynth/exp"/>
</dbReference>
<evidence type="ECO:0000256" key="1">
    <source>
        <dbReference type="SAM" id="Coils"/>
    </source>
</evidence>
<reference evidence="3" key="1">
    <citation type="submission" date="2023-06" db="EMBL/GenBank/DDBJ databases">
        <title>full genome analysis of Phenantherene degrader P3.</title>
        <authorList>
            <person name="Akbar A."/>
            <person name="Rahmeh R."/>
            <person name="Kishk M."/>
        </authorList>
    </citation>
    <scope>NUCLEOTIDE SEQUENCE</scope>
    <source>
        <strain evidence="3">P3</strain>
    </source>
</reference>
<keyword evidence="2" id="KW-0812">Transmembrane</keyword>
<dbReference type="Proteomes" id="UP001175604">
    <property type="component" value="Unassembled WGS sequence"/>
</dbReference>
<keyword evidence="1" id="KW-0175">Coiled coil</keyword>
<feature type="transmembrane region" description="Helical" evidence="2">
    <location>
        <begin position="338"/>
        <end position="360"/>
    </location>
</feature>
<evidence type="ECO:0000256" key="2">
    <source>
        <dbReference type="SAM" id="Phobius"/>
    </source>
</evidence>
<keyword evidence="4" id="KW-1185">Reference proteome</keyword>
<name>A0ABT7VXU6_9BORD</name>
<dbReference type="RefSeq" id="WP_289784211.1">
    <property type="nucleotide sequence ID" value="NZ_JAUDJE010000001.1"/>
</dbReference>
<dbReference type="EMBL" id="JAUDJE010000001">
    <property type="protein sequence ID" value="MDM9557760.1"/>
    <property type="molecule type" value="Genomic_DNA"/>
</dbReference>
<sequence>MISFDKFKSVRLAVWIIAVPMFIALVYYTIFAMDRYSSSALVVVRQTDESQAATVPGLAMLMGGANPTSREETLFLTEYVKSADLMNALEERLHWTEQYAKQWKDPLFWISKDADAERRLAYYQRIVQPHFDEVTGLLRIEVQAFDPKLAQAMLDVILEKSEEFVNEISHRIARDHMKFAADELLKARTLYEEKQHLLLNFQNKYGVLDAEAAAQSRAGIVTQIETMLSQERAILKNLASTLSPASPQIQQQRNKIKALEQQLQAEQKRLVSAQGNEKMNLLAAEYRNLVIDASVAEEAYKLAITAQQNARIEATRKIRSLVTIASPNLPERAIYPEALYNLLTMLAILGLLYGIARFIITTIEDHRD</sequence>
<comment type="caution">
    <text evidence="3">The sequence shown here is derived from an EMBL/GenBank/DDBJ whole genome shotgun (WGS) entry which is preliminary data.</text>
</comment>
<evidence type="ECO:0000313" key="4">
    <source>
        <dbReference type="Proteomes" id="UP001175604"/>
    </source>
</evidence>
<feature type="transmembrane region" description="Helical" evidence="2">
    <location>
        <begin position="12"/>
        <end position="31"/>
    </location>
</feature>
<keyword evidence="2" id="KW-0472">Membrane</keyword>
<feature type="coiled-coil region" evidence="1">
    <location>
        <begin position="249"/>
        <end position="276"/>
    </location>
</feature>